<proteinExistence type="predicted"/>
<feature type="compositionally biased region" description="Basic and acidic residues" evidence="1">
    <location>
        <begin position="765"/>
        <end position="781"/>
    </location>
</feature>
<dbReference type="OrthoDB" id="4985746at2"/>
<evidence type="ECO:0000256" key="2">
    <source>
        <dbReference type="SAM" id="Phobius"/>
    </source>
</evidence>
<evidence type="ECO:0000256" key="1">
    <source>
        <dbReference type="SAM" id="MobiDB-lite"/>
    </source>
</evidence>
<keyword evidence="2" id="KW-0472">Membrane</keyword>
<keyword evidence="2" id="KW-0812">Transmembrane</keyword>
<protein>
    <recommendedName>
        <fullName evidence="5">2-oxoglutarate dehydrogenase</fullName>
    </recommendedName>
</protein>
<sequence length="795" mass="79785">MEAGSNASRRLRRLPDTARRGLVLLAAGLMVAGVAVAPRVAAGLAGSSVDEVAVAGSKSDASAGAPAAAAPSEVDETLVVRIAPSAPGDVDPAAPLTVDVEVSNRTGEALAASIVRVTAPATPISDTAALDAWTAEPAGAVVGEAPLRPIGVGGTASATVSIPADALGAQAGAPIVAVGAELVVDGETAASGSAAFPSTTPTPARAVSVAVVGAITLPAQVTGVADAEQLATWTGPVGLLTRQLDSLAGRPVAIGIDPRIIVSIRLLGTDAPPAAVAWLERLAAVPNEVFPLSYADSDLALQSQLGVGVLPVGAFDDLLDPARFETGAADATGGMPAADAAAEASARPAAAGTAPAEAVGEASETPAPTTPADPSEPDEPGTVPSTEDLFAWPYTRTDIAWPAEGTVAAGDLATFRNAGLTTTILAAANVDPGSDGNAASSLDGETALVSDARITGALRAAATAPSEVAQREASARLLAELALRAAAPGDRAVLLATLPRTAGENATRVAAALDRLVESPVAATASLADIVGAPPTARTLTDGTEPEPRPSYAQRMLDAEAGQVAFATVLDDPTPLTAPVRRELLALLDIAWIDQPDEWASAVGGWLVERSATVDAISIVPSSPVNVLSTETGVPTTIENRLPYAANVIVHVAPSNGRLIVDEEVPVTLAPESRSNVRVPVEAGVGNGQVVLTVTLHSPTGVAVGSAVDIPANVQADWEGVGATVLAILVVAFFAFGLWRTIRRRRRARAEEAAEAGAIDADASNDTHDEKDASNGMHADDPAVQPADATESRDG</sequence>
<dbReference type="EMBL" id="CP043505">
    <property type="protein sequence ID" value="QEO14530.1"/>
    <property type="molecule type" value="Genomic_DNA"/>
</dbReference>
<dbReference type="AlphaFoldDB" id="A0A5C1YGH9"/>
<feature type="region of interest" description="Disordered" evidence="1">
    <location>
        <begin position="752"/>
        <end position="795"/>
    </location>
</feature>
<dbReference type="Proteomes" id="UP000324678">
    <property type="component" value="Chromosome"/>
</dbReference>
<gene>
    <name evidence="3" type="ORF">FLP10_08945</name>
</gene>
<name>A0A5C1YGH9_9MICO</name>
<dbReference type="RefSeq" id="WP_149160550.1">
    <property type="nucleotide sequence ID" value="NZ_CP043505.1"/>
</dbReference>
<feature type="transmembrane region" description="Helical" evidence="2">
    <location>
        <begin position="720"/>
        <end position="739"/>
    </location>
</feature>
<organism evidence="3 4">
    <name type="scientific">Agromyces intestinalis</name>
    <dbReference type="NCBI Taxonomy" id="2592652"/>
    <lineage>
        <taxon>Bacteria</taxon>
        <taxon>Bacillati</taxon>
        <taxon>Actinomycetota</taxon>
        <taxon>Actinomycetes</taxon>
        <taxon>Micrococcales</taxon>
        <taxon>Microbacteriaceae</taxon>
        <taxon>Agromyces</taxon>
    </lineage>
</organism>
<dbReference type="InterPro" id="IPR046112">
    <property type="entry name" value="DUF6049"/>
</dbReference>
<feature type="transmembrane region" description="Helical" evidence="2">
    <location>
        <begin position="21"/>
        <end position="41"/>
    </location>
</feature>
<dbReference type="KEGG" id="ail:FLP10_08945"/>
<feature type="compositionally biased region" description="Low complexity" evidence="1">
    <location>
        <begin position="333"/>
        <end position="362"/>
    </location>
</feature>
<evidence type="ECO:0000313" key="3">
    <source>
        <dbReference type="EMBL" id="QEO14530.1"/>
    </source>
</evidence>
<keyword evidence="4" id="KW-1185">Reference proteome</keyword>
<evidence type="ECO:0008006" key="5">
    <source>
        <dbReference type="Google" id="ProtNLM"/>
    </source>
</evidence>
<dbReference type="Pfam" id="PF19516">
    <property type="entry name" value="DUF6049"/>
    <property type="match status" value="1"/>
</dbReference>
<keyword evidence="2" id="KW-1133">Transmembrane helix</keyword>
<reference evidence="3 4" key="1">
    <citation type="submission" date="2019-09" db="EMBL/GenBank/DDBJ databases">
        <title>Genome sequencing of strain KACC 19306.</title>
        <authorList>
            <person name="Heo J."/>
            <person name="Kim S.-J."/>
            <person name="Kim J.-S."/>
            <person name="Hong S.-B."/>
            <person name="Kwon S.-W."/>
        </authorList>
    </citation>
    <scope>NUCLEOTIDE SEQUENCE [LARGE SCALE GENOMIC DNA]</scope>
    <source>
        <strain evidence="3 4">KACC 19306</strain>
    </source>
</reference>
<feature type="region of interest" description="Disordered" evidence="1">
    <location>
        <begin position="333"/>
        <end position="387"/>
    </location>
</feature>
<accession>A0A5C1YGH9</accession>
<evidence type="ECO:0000313" key="4">
    <source>
        <dbReference type="Proteomes" id="UP000324678"/>
    </source>
</evidence>